<dbReference type="InterPro" id="IPR015590">
    <property type="entry name" value="Aldehyde_DH_dom"/>
</dbReference>
<proteinExistence type="inferred from homology"/>
<dbReference type="InterPro" id="IPR016160">
    <property type="entry name" value="Ald_DH_CS_CYS"/>
</dbReference>
<evidence type="ECO:0000256" key="4">
    <source>
        <dbReference type="ARBA" id="ARBA00024226"/>
    </source>
</evidence>
<evidence type="ECO:0000256" key="6">
    <source>
        <dbReference type="RuleBase" id="RU003345"/>
    </source>
</evidence>
<gene>
    <name evidence="9" type="ORF">CTEN210_02688</name>
</gene>
<keyword evidence="7" id="KW-0175">Coiled coil</keyword>
<sequence>MPLTKQLITQHFINNEFVDSILSRSRLLKSCNRRSSRGDKQDIDVAGAERRDLLLNFANLMEENQQYLAEIESLDNGWADKLPAGKIVQTENTSVMSMTVHEPIGVVGGIIPWNFPILMLTWKLAPLLACGCTCVIKTSEKTPLTALLCAQLIKDAGFPPGVVNIVSGFGPDCGKFLALHPDVDKVAFTGSSKVGHEIVKYSGESNLKKCTLELGGKSPLIICDDVDLNKAVDAAFVGLFLNHGQCCCASSRIYVDAKIHDKFAERMVEKAKSIALGTEEGKFQGPQVDAIQFNKILGYIKSGMKEGATCVLGGKRHGQKGYYIEPTIFTDVKDDMKIAREEIFGPVMQLMKYTTIPEAIERANATSYGLAVGIVSENIGKAMGIAQINYYDDFDAALPFGGYKESGWGRDKSEYALENYIEIKTLSFPIDQY</sequence>
<dbReference type="Pfam" id="PF00171">
    <property type="entry name" value="Aldedh"/>
    <property type="match status" value="1"/>
</dbReference>
<dbReference type="InterPro" id="IPR029510">
    <property type="entry name" value="Ald_DH_CS_GLU"/>
</dbReference>
<evidence type="ECO:0000256" key="7">
    <source>
        <dbReference type="SAM" id="Coils"/>
    </source>
</evidence>
<organism evidence="9 10">
    <name type="scientific">Chaetoceros tenuissimus</name>
    <dbReference type="NCBI Taxonomy" id="426638"/>
    <lineage>
        <taxon>Eukaryota</taxon>
        <taxon>Sar</taxon>
        <taxon>Stramenopiles</taxon>
        <taxon>Ochrophyta</taxon>
        <taxon>Bacillariophyta</taxon>
        <taxon>Coscinodiscophyceae</taxon>
        <taxon>Chaetocerotophycidae</taxon>
        <taxon>Chaetocerotales</taxon>
        <taxon>Chaetocerotaceae</taxon>
        <taxon>Chaetoceros</taxon>
    </lineage>
</organism>
<keyword evidence="3" id="KW-0520">NAD</keyword>
<dbReference type="PANTHER" id="PTHR11699">
    <property type="entry name" value="ALDEHYDE DEHYDROGENASE-RELATED"/>
    <property type="match status" value="1"/>
</dbReference>
<comment type="similarity">
    <text evidence="1 6">Belongs to the aldehyde dehydrogenase family.</text>
</comment>
<dbReference type="Proteomes" id="UP001054902">
    <property type="component" value="Unassembled WGS sequence"/>
</dbReference>
<dbReference type="InterPro" id="IPR016163">
    <property type="entry name" value="Ald_DH_C"/>
</dbReference>
<dbReference type="GO" id="GO:0004029">
    <property type="term" value="F:aldehyde dehydrogenase (NAD+) activity"/>
    <property type="evidence" value="ECO:0007669"/>
    <property type="project" value="UniProtKB-EC"/>
</dbReference>
<feature type="active site" evidence="5">
    <location>
        <position position="213"/>
    </location>
</feature>
<keyword evidence="10" id="KW-1185">Reference proteome</keyword>
<accession>A0AAD3CK21</accession>
<evidence type="ECO:0000256" key="3">
    <source>
        <dbReference type="ARBA" id="ARBA00023027"/>
    </source>
</evidence>
<evidence type="ECO:0000313" key="9">
    <source>
        <dbReference type="EMBL" id="GFH46214.1"/>
    </source>
</evidence>
<reference evidence="9 10" key="1">
    <citation type="journal article" date="2021" name="Sci. Rep.">
        <title>The genome of the diatom Chaetoceros tenuissimus carries an ancient integrated fragment of an extant virus.</title>
        <authorList>
            <person name="Hongo Y."/>
            <person name="Kimura K."/>
            <person name="Takaki Y."/>
            <person name="Yoshida Y."/>
            <person name="Baba S."/>
            <person name="Kobayashi G."/>
            <person name="Nagasaki K."/>
            <person name="Hano T."/>
            <person name="Tomaru Y."/>
        </authorList>
    </citation>
    <scope>NUCLEOTIDE SEQUENCE [LARGE SCALE GENOMIC DNA]</scope>
    <source>
        <strain evidence="9 10">NIES-3715</strain>
    </source>
</reference>
<dbReference type="InterPro" id="IPR016161">
    <property type="entry name" value="Ald_DH/histidinol_DH"/>
</dbReference>
<dbReference type="InterPro" id="IPR016162">
    <property type="entry name" value="Ald_DH_N"/>
</dbReference>
<evidence type="ECO:0000259" key="8">
    <source>
        <dbReference type="Pfam" id="PF00171"/>
    </source>
</evidence>
<evidence type="ECO:0000256" key="1">
    <source>
        <dbReference type="ARBA" id="ARBA00009986"/>
    </source>
</evidence>
<dbReference type="FunFam" id="3.40.605.10:FF:000029">
    <property type="entry name" value="Aldehyde dehydrogenase, mitochondrial"/>
    <property type="match status" value="1"/>
</dbReference>
<keyword evidence="2 6" id="KW-0560">Oxidoreductase</keyword>
<dbReference type="EMBL" id="BLLK01000022">
    <property type="protein sequence ID" value="GFH46214.1"/>
    <property type="molecule type" value="Genomic_DNA"/>
</dbReference>
<dbReference type="PROSITE" id="PS00070">
    <property type="entry name" value="ALDEHYDE_DEHYDR_CYS"/>
    <property type="match status" value="1"/>
</dbReference>
<dbReference type="Gene3D" id="3.40.605.10">
    <property type="entry name" value="Aldehyde Dehydrogenase, Chain A, domain 1"/>
    <property type="match status" value="1"/>
</dbReference>
<dbReference type="EC" id="1.2.1.3" evidence="4"/>
<evidence type="ECO:0000256" key="2">
    <source>
        <dbReference type="ARBA" id="ARBA00023002"/>
    </source>
</evidence>
<name>A0AAD3CK21_9STRA</name>
<protein>
    <recommendedName>
        <fullName evidence="4">aldehyde dehydrogenase (NAD(+))</fullName>
        <ecNumber evidence="4">1.2.1.3</ecNumber>
    </recommendedName>
</protein>
<dbReference type="SUPFAM" id="SSF53720">
    <property type="entry name" value="ALDH-like"/>
    <property type="match status" value="1"/>
</dbReference>
<evidence type="ECO:0000256" key="5">
    <source>
        <dbReference type="PROSITE-ProRule" id="PRU10007"/>
    </source>
</evidence>
<dbReference type="Gene3D" id="3.40.309.10">
    <property type="entry name" value="Aldehyde Dehydrogenase, Chain A, domain 2"/>
    <property type="match status" value="1"/>
</dbReference>
<dbReference type="FunFam" id="3.40.309.10:FF:000001">
    <property type="entry name" value="Mitochondrial aldehyde dehydrogenase 2"/>
    <property type="match status" value="1"/>
</dbReference>
<evidence type="ECO:0000313" key="10">
    <source>
        <dbReference type="Proteomes" id="UP001054902"/>
    </source>
</evidence>
<comment type="caution">
    <text evidence="9">The sequence shown here is derived from an EMBL/GenBank/DDBJ whole genome shotgun (WGS) entry which is preliminary data.</text>
</comment>
<dbReference type="PROSITE" id="PS00687">
    <property type="entry name" value="ALDEHYDE_DEHYDR_GLU"/>
    <property type="match status" value="1"/>
</dbReference>
<dbReference type="AlphaFoldDB" id="A0AAD3CK21"/>
<feature type="domain" description="Aldehyde dehydrogenase" evidence="8">
    <location>
        <begin position="78"/>
        <end position="425"/>
    </location>
</feature>
<feature type="coiled-coil region" evidence="7">
    <location>
        <begin position="50"/>
        <end position="77"/>
    </location>
</feature>